<reference evidence="5 6" key="1">
    <citation type="submission" date="2022-06" db="EMBL/GenBank/DDBJ databases">
        <title>Isolation of gut microbiota from human fecal samples.</title>
        <authorList>
            <person name="Pamer E.G."/>
            <person name="Barat B."/>
            <person name="Waligurski E."/>
            <person name="Medina S."/>
            <person name="Paddock L."/>
            <person name="Mostad J."/>
        </authorList>
    </citation>
    <scope>NUCLEOTIDE SEQUENCE [LARGE SCALE GENOMIC DNA]</scope>
    <source>
        <strain evidence="5 6">DFI.9.73</strain>
    </source>
</reference>
<dbReference type="InterPro" id="IPR023210">
    <property type="entry name" value="NADP_OxRdtase_dom"/>
</dbReference>
<gene>
    <name evidence="5" type="ORF">NE695_15075</name>
</gene>
<dbReference type="PRINTS" id="PR00069">
    <property type="entry name" value="ALDKETRDTASE"/>
</dbReference>
<dbReference type="PANTHER" id="PTHR43827:SF3">
    <property type="entry name" value="NADP-DEPENDENT OXIDOREDUCTASE DOMAIN-CONTAINING PROTEIN"/>
    <property type="match status" value="1"/>
</dbReference>
<accession>A0ABT1S362</accession>
<dbReference type="GeneID" id="90532985"/>
<protein>
    <submittedName>
        <fullName evidence="5">Aldo/keto reductase</fullName>
    </submittedName>
</protein>
<proteinExistence type="inferred from homology"/>
<evidence type="ECO:0000313" key="5">
    <source>
        <dbReference type="EMBL" id="MCQ4841235.1"/>
    </source>
</evidence>
<dbReference type="CDD" id="cd19071">
    <property type="entry name" value="AKR_AKR1-5-like"/>
    <property type="match status" value="1"/>
</dbReference>
<dbReference type="RefSeq" id="WP_066865556.1">
    <property type="nucleotide sequence ID" value="NZ_CABKVV010000014.1"/>
</dbReference>
<evidence type="ECO:0000313" key="6">
    <source>
        <dbReference type="Proteomes" id="UP001524473"/>
    </source>
</evidence>
<dbReference type="InterPro" id="IPR036812">
    <property type="entry name" value="NAD(P)_OxRdtase_dom_sf"/>
</dbReference>
<dbReference type="SUPFAM" id="SSF51430">
    <property type="entry name" value="NAD(P)-linked oxidoreductase"/>
    <property type="match status" value="1"/>
</dbReference>
<dbReference type="Proteomes" id="UP001524473">
    <property type="component" value="Unassembled WGS sequence"/>
</dbReference>
<evidence type="ECO:0000256" key="3">
    <source>
        <dbReference type="ARBA" id="ARBA00023002"/>
    </source>
</evidence>
<dbReference type="Pfam" id="PF00248">
    <property type="entry name" value="Aldo_ket_red"/>
    <property type="match status" value="1"/>
</dbReference>
<feature type="domain" description="NADP-dependent oxidoreductase" evidence="4">
    <location>
        <begin position="25"/>
        <end position="266"/>
    </location>
</feature>
<dbReference type="EMBL" id="JANFZH010000041">
    <property type="protein sequence ID" value="MCQ4841235.1"/>
    <property type="molecule type" value="Genomic_DNA"/>
</dbReference>
<dbReference type="PROSITE" id="PS00063">
    <property type="entry name" value="ALDOKETO_REDUCTASE_3"/>
    <property type="match status" value="1"/>
</dbReference>
<name>A0ABT1S362_9FIRM</name>
<sequence>MNYISDCYTLNNGVSIPCVGFGTYKTVQEKDTSVLRLAIETGYRYFDTASFYGNEAQLGQAIRESRIPRQDFFLASKVWKTEMGYQETKSAFQRSLERLGTSYLDLYLIHWPLPSLSEPNWAELDLETWRAMEDLYQEGKIRAVGLSNFLPHHIEKLLARCRIRPMVDQLEFHPGYSQEAAVQYCQEQGIQVQAWSPIGRTRMFSDSLIRELSQNYQVSPAQICLRYAVQKQIIPLPKSSTKDRMLENQNLFSFTLSQEDMYRLDTMPQTGWSGEHPDRERVYF</sequence>
<comment type="similarity">
    <text evidence="1">Belongs to the aldo/keto reductase family.</text>
</comment>
<dbReference type="InterPro" id="IPR018170">
    <property type="entry name" value="Aldo/ket_reductase_CS"/>
</dbReference>
<dbReference type="PANTHER" id="PTHR43827">
    <property type="entry name" value="2,5-DIKETO-D-GLUCONIC ACID REDUCTASE"/>
    <property type="match status" value="1"/>
</dbReference>
<evidence type="ECO:0000256" key="2">
    <source>
        <dbReference type="ARBA" id="ARBA00022857"/>
    </source>
</evidence>
<keyword evidence="3" id="KW-0560">Oxidoreductase</keyword>
<evidence type="ECO:0000256" key="1">
    <source>
        <dbReference type="ARBA" id="ARBA00007905"/>
    </source>
</evidence>
<dbReference type="Gene3D" id="3.20.20.100">
    <property type="entry name" value="NADP-dependent oxidoreductase domain"/>
    <property type="match status" value="1"/>
</dbReference>
<dbReference type="PROSITE" id="PS00062">
    <property type="entry name" value="ALDOKETO_REDUCTASE_2"/>
    <property type="match status" value="1"/>
</dbReference>
<dbReference type="PIRSF" id="PIRSF000097">
    <property type="entry name" value="AKR"/>
    <property type="match status" value="1"/>
</dbReference>
<keyword evidence="6" id="KW-1185">Reference proteome</keyword>
<evidence type="ECO:0000259" key="4">
    <source>
        <dbReference type="Pfam" id="PF00248"/>
    </source>
</evidence>
<dbReference type="InterPro" id="IPR020471">
    <property type="entry name" value="AKR"/>
</dbReference>
<organism evidence="5 6">
    <name type="scientific">Neglectibacter timonensis</name>
    <dbReference type="NCBI Taxonomy" id="1776382"/>
    <lineage>
        <taxon>Bacteria</taxon>
        <taxon>Bacillati</taxon>
        <taxon>Bacillota</taxon>
        <taxon>Clostridia</taxon>
        <taxon>Eubacteriales</taxon>
        <taxon>Oscillospiraceae</taxon>
        <taxon>Neglectibacter</taxon>
    </lineage>
</organism>
<keyword evidence="2" id="KW-0521">NADP</keyword>
<comment type="caution">
    <text evidence="5">The sequence shown here is derived from an EMBL/GenBank/DDBJ whole genome shotgun (WGS) entry which is preliminary data.</text>
</comment>